<dbReference type="Pfam" id="PF04679">
    <property type="entry name" value="DNA_ligase_A_C"/>
    <property type="match status" value="1"/>
</dbReference>
<dbReference type="InterPro" id="IPR033649">
    <property type="entry name" value="MtLigD_Pol-like"/>
</dbReference>
<dbReference type="Gene3D" id="3.30.1490.70">
    <property type="match status" value="1"/>
</dbReference>
<evidence type="ECO:0000256" key="1">
    <source>
        <dbReference type="ARBA" id="ARBA00001936"/>
    </source>
</evidence>
<gene>
    <name evidence="26" type="ORF">A5707_14845</name>
</gene>
<keyword evidence="11" id="KW-0269">Exonuclease</keyword>
<dbReference type="EC" id="6.5.1.1" evidence="2"/>
<dbReference type="Pfam" id="PF01068">
    <property type="entry name" value="DNA_ligase_A_M"/>
    <property type="match status" value="1"/>
</dbReference>
<evidence type="ECO:0000256" key="14">
    <source>
        <dbReference type="ARBA" id="ARBA00023125"/>
    </source>
</evidence>
<evidence type="ECO:0000256" key="8">
    <source>
        <dbReference type="ARBA" id="ARBA00022741"/>
    </source>
</evidence>
<evidence type="ECO:0000256" key="24">
    <source>
        <dbReference type="SAM" id="MobiDB-lite"/>
    </source>
</evidence>
<dbReference type="CDD" id="cd04863">
    <property type="entry name" value="MtLigD_Pol_like"/>
    <property type="match status" value="1"/>
</dbReference>
<dbReference type="SUPFAM" id="SSF50249">
    <property type="entry name" value="Nucleic acid-binding proteins"/>
    <property type="match status" value="1"/>
</dbReference>
<keyword evidence="8" id="KW-0547">Nucleotide-binding</keyword>
<dbReference type="NCBIfam" id="TIGR02779">
    <property type="entry name" value="NHEJ_ligase_lig"/>
    <property type="match status" value="1"/>
</dbReference>
<evidence type="ECO:0000256" key="9">
    <source>
        <dbReference type="ARBA" id="ARBA00022763"/>
    </source>
</evidence>
<keyword evidence="5" id="KW-0548">Nucleotidyltransferase</keyword>
<evidence type="ECO:0000256" key="13">
    <source>
        <dbReference type="ARBA" id="ARBA00022932"/>
    </source>
</evidence>
<evidence type="ECO:0000259" key="25">
    <source>
        <dbReference type="PROSITE" id="PS50160"/>
    </source>
</evidence>
<dbReference type="PROSITE" id="PS50160">
    <property type="entry name" value="DNA_LIGASE_A3"/>
    <property type="match status" value="1"/>
</dbReference>
<feature type="region of interest" description="Disordered" evidence="24">
    <location>
        <begin position="729"/>
        <end position="749"/>
    </location>
</feature>
<dbReference type="Gene3D" id="3.90.920.10">
    <property type="entry name" value="DNA primase, PRIM domain"/>
    <property type="match status" value="1"/>
</dbReference>
<dbReference type="InterPro" id="IPR014145">
    <property type="entry name" value="LigD_pol_dom"/>
</dbReference>
<dbReference type="GO" id="GO:0006303">
    <property type="term" value="P:double-strand break repair via nonhomologous end joining"/>
    <property type="evidence" value="ECO:0007669"/>
    <property type="project" value="UniProtKB-ARBA"/>
</dbReference>
<evidence type="ECO:0000256" key="16">
    <source>
        <dbReference type="ARBA" id="ARBA00023204"/>
    </source>
</evidence>
<dbReference type="AlphaFoldDB" id="A0A1A2ZMI0"/>
<comment type="similarity">
    <text evidence="23">In the central section; belongs to the LigD 3'-phosphoesterase family.</text>
</comment>
<evidence type="ECO:0000256" key="4">
    <source>
        <dbReference type="ARBA" id="ARBA00022679"/>
    </source>
</evidence>
<comment type="cofactor">
    <cofactor evidence="1">
        <name>Mn(2+)</name>
        <dbReference type="ChEBI" id="CHEBI:29035"/>
    </cofactor>
</comment>
<dbReference type="NCBIfam" id="TIGR02778">
    <property type="entry name" value="ligD_pol"/>
    <property type="match status" value="1"/>
</dbReference>
<evidence type="ECO:0000313" key="27">
    <source>
        <dbReference type="Proteomes" id="UP000093592"/>
    </source>
</evidence>
<evidence type="ECO:0000313" key="26">
    <source>
        <dbReference type="EMBL" id="OBI50687.1"/>
    </source>
</evidence>
<keyword evidence="10" id="KW-0378">Hydrolase</keyword>
<keyword evidence="9" id="KW-0227">DNA damage</keyword>
<protein>
    <recommendedName>
        <fullName evidence="2">DNA ligase (ATP)</fullName>
        <ecNumber evidence="2">6.5.1.1</ecNumber>
    </recommendedName>
    <alternativeName>
        <fullName evidence="19">NHEJ DNA polymerase</fullName>
    </alternativeName>
</protein>
<dbReference type="CDD" id="cd07971">
    <property type="entry name" value="OBF_DNA_ligase_LigD"/>
    <property type="match status" value="1"/>
</dbReference>
<feature type="domain" description="ATP-dependent DNA ligase family profile" evidence="25">
    <location>
        <begin position="537"/>
        <end position="659"/>
    </location>
</feature>
<dbReference type="FunFam" id="2.40.50.140:FF:000292">
    <property type="entry name" value="Probable ATP-dependent DNA ligase"/>
    <property type="match status" value="1"/>
</dbReference>
<evidence type="ECO:0000256" key="21">
    <source>
        <dbReference type="ARBA" id="ARBA00049981"/>
    </source>
</evidence>
<name>A0A1A2ZMI0_9MYCO</name>
<keyword evidence="16" id="KW-0234">DNA repair</keyword>
<evidence type="ECO:0000256" key="3">
    <source>
        <dbReference type="ARBA" id="ARBA00022598"/>
    </source>
</evidence>
<dbReference type="GO" id="GO:0005524">
    <property type="term" value="F:ATP binding"/>
    <property type="evidence" value="ECO:0007669"/>
    <property type="project" value="UniProtKB-KW"/>
</dbReference>
<comment type="caution">
    <text evidence="26">The sequence shown here is derived from an EMBL/GenBank/DDBJ whole genome shotgun (WGS) entry which is preliminary data.</text>
</comment>
<evidence type="ECO:0000256" key="23">
    <source>
        <dbReference type="ARBA" id="ARBA00061331"/>
    </source>
</evidence>
<keyword evidence="12" id="KW-0067">ATP-binding</keyword>
<comment type="similarity">
    <text evidence="21">In the C-terminal section; belongs to the ATP-dependent DNA ligase family.</text>
</comment>
<dbReference type="GO" id="GO:0046872">
    <property type="term" value="F:metal ion binding"/>
    <property type="evidence" value="ECO:0007669"/>
    <property type="project" value="UniProtKB-KW"/>
</dbReference>
<evidence type="ECO:0000256" key="7">
    <source>
        <dbReference type="ARBA" id="ARBA00022723"/>
    </source>
</evidence>
<dbReference type="NCBIfam" id="TIGR02777">
    <property type="entry name" value="LigD_PE_dom"/>
    <property type="match status" value="1"/>
</dbReference>
<keyword evidence="18" id="KW-0511">Multifunctional enzyme</keyword>
<dbReference type="InterPro" id="IPR012309">
    <property type="entry name" value="DNA_ligase_ATP-dep_C"/>
</dbReference>
<evidence type="ECO:0000256" key="6">
    <source>
        <dbReference type="ARBA" id="ARBA00022722"/>
    </source>
</evidence>
<dbReference type="InterPro" id="IPR012310">
    <property type="entry name" value="DNA_ligase_ATP-dep_cent"/>
</dbReference>
<dbReference type="NCBIfam" id="NF007210">
    <property type="entry name" value="PRK09632.1"/>
    <property type="match status" value="1"/>
</dbReference>
<evidence type="ECO:0000256" key="22">
    <source>
        <dbReference type="ARBA" id="ARBA00049990"/>
    </source>
</evidence>
<evidence type="ECO:0000256" key="17">
    <source>
        <dbReference type="ARBA" id="ARBA00023211"/>
    </source>
</evidence>
<evidence type="ECO:0000256" key="19">
    <source>
        <dbReference type="ARBA" id="ARBA00029943"/>
    </source>
</evidence>
<keyword evidence="6" id="KW-0540">Nuclease</keyword>
<dbReference type="Pfam" id="PF13298">
    <property type="entry name" value="LigD_N"/>
    <property type="match status" value="1"/>
</dbReference>
<dbReference type="GO" id="GO:0004527">
    <property type="term" value="F:exonuclease activity"/>
    <property type="evidence" value="ECO:0007669"/>
    <property type="project" value="UniProtKB-KW"/>
</dbReference>
<comment type="catalytic activity">
    <reaction evidence="20">
        <text>ATP + (deoxyribonucleotide)n-3'-hydroxyl + 5'-phospho-(deoxyribonucleotide)m = (deoxyribonucleotide)n+m + AMP + diphosphate.</text>
        <dbReference type="EC" id="6.5.1.1"/>
    </reaction>
</comment>
<evidence type="ECO:0000256" key="5">
    <source>
        <dbReference type="ARBA" id="ARBA00022695"/>
    </source>
</evidence>
<keyword evidence="4" id="KW-0808">Transferase</keyword>
<dbReference type="EMBL" id="LZKJ01000049">
    <property type="protein sequence ID" value="OBI50687.1"/>
    <property type="molecule type" value="Genomic_DNA"/>
</dbReference>
<keyword evidence="15" id="KW-0233">DNA recombination</keyword>
<keyword evidence="13" id="KW-0239">DNA-directed DNA polymerase</keyword>
<evidence type="ECO:0000256" key="11">
    <source>
        <dbReference type="ARBA" id="ARBA00022839"/>
    </source>
</evidence>
<sequence>MAPRVKLTNPDKVLYPATGTTKAEVFDYYTGIAEVMVPHIAGRAATRKRWPNGVDEPSFFEKQLASSAPDWLPRGSVVHKSGTTTYPIIDSSTGLAWIAQQAALEVHVPQWRFVAEWTRSGEELKPGPATRLVFDLDPGEGVTMAQLAEVARAVRDLISDIGLTAFPLTSGSKGLHLYAPLDKPVSSRGAVVVAKRIAQQLEKAMPKLVTSTMTKSLRAGKIFLDWSQNNGSKTTIAPYSLRGRDHPTVAAPRSWEELDDKKLRHLTYDEVLARVERDGDLLAPLDADVTPDRLTKYRSMRDASKTPEPVPSGKPVVGQGNTFVIQEHHARRLHYDFRLERDGVLVSWAVPKNLPDTPSVNHLAVHTEDHPLEYATFEGTIPKGEYGGGKVIIWDAGTYEAEKFRDDEVIVTLHGSRISGRYALIQTNGDQWLAHRMKDQKVVELDGLSPMLATEGSVANLKASQWAFEGKWDGYRLLVDADHGTVRLRSRRGRDVTKEYPQLRSLAADLTEHRMILDGEVVALDDDGVPSFSEMQNRVRATRVQYWAFDLLYLDGRSLLRARYRDRRRLLETLATGTDLMVPDLLPGDGDQALEHSRKHRWEGVVAKKRDSTYQPGRRSSSWIKDKHWNTQEVVIGGWRAGEGGRTSGIGSLLMGIPADGGLQFAGKVGTGFTELALTNLKKTLAPLRTDESPFNTRLPTRDAKGVTFVEPTLVGEVRYSEWTSDGRLRQPSWRGLRPDKSPDEVVRE</sequence>
<keyword evidence="3 26" id="KW-0436">Ligase</keyword>
<dbReference type="Pfam" id="PF21686">
    <property type="entry name" value="LigD_Prim-Pol"/>
    <property type="match status" value="1"/>
</dbReference>
<dbReference type="GO" id="GO:0003677">
    <property type="term" value="F:DNA binding"/>
    <property type="evidence" value="ECO:0007669"/>
    <property type="project" value="UniProtKB-KW"/>
</dbReference>
<dbReference type="PANTHER" id="PTHR42705:SF2">
    <property type="entry name" value="BIFUNCTIONAL NON-HOMOLOGOUS END JOINING PROTEIN LIGD"/>
    <property type="match status" value="1"/>
</dbReference>
<dbReference type="SUPFAM" id="SSF56091">
    <property type="entry name" value="DNA ligase/mRNA capping enzyme, catalytic domain"/>
    <property type="match status" value="1"/>
</dbReference>
<dbReference type="Proteomes" id="UP000093592">
    <property type="component" value="Unassembled WGS sequence"/>
</dbReference>
<evidence type="ECO:0000256" key="15">
    <source>
        <dbReference type="ARBA" id="ARBA00023172"/>
    </source>
</evidence>
<evidence type="ECO:0000256" key="20">
    <source>
        <dbReference type="ARBA" id="ARBA00034003"/>
    </source>
</evidence>
<dbReference type="Gene3D" id="3.30.470.30">
    <property type="entry name" value="DNA ligase/mRNA capping enzyme"/>
    <property type="match status" value="1"/>
</dbReference>
<evidence type="ECO:0000256" key="12">
    <source>
        <dbReference type="ARBA" id="ARBA00022840"/>
    </source>
</evidence>
<dbReference type="InterPro" id="IPR012340">
    <property type="entry name" value="NA-bd_OB-fold"/>
</dbReference>
<accession>A0A1A2ZMI0</accession>
<dbReference type="GO" id="GO:0003910">
    <property type="term" value="F:DNA ligase (ATP) activity"/>
    <property type="evidence" value="ECO:0007669"/>
    <property type="project" value="UniProtKB-EC"/>
</dbReference>
<keyword evidence="17" id="KW-0464">Manganese</keyword>
<evidence type="ECO:0000256" key="10">
    <source>
        <dbReference type="ARBA" id="ARBA00022801"/>
    </source>
</evidence>
<dbReference type="PANTHER" id="PTHR42705">
    <property type="entry name" value="BIFUNCTIONAL NON-HOMOLOGOUS END JOINING PROTEIN LIGD"/>
    <property type="match status" value="1"/>
</dbReference>
<dbReference type="GO" id="GO:0006310">
    <property type="term" value="P:DNA recombination"/>
    <property type="evidence" value="ECO:0007669"/>
    <property type="project" value="UniProtKB-KW"/>
</dbReference>
<evidence type="ECO:0000256" key="2">
    <source>
        <dbReference type="ARBA" id="ARBA00012727"/>
    </source>
</evidence>
<keyword evidence="14" id="KW-0238">DNA-binding</keyword>
<reference evidence="27" key="1">
    <citation type="submission" date="2016-06" db="EMBL/GenBank/DDBJ databases">
        <authorList>
            <person name="Sutton G."/>
            <person name="Brinkac L."/>
            <person name="Sanka R."/>
            <person name="Adams M."/>
            <person name="Lau E."/>
            <person name="Sam S."/>
            <person name="Sreng N."/>
            <person name="Him V."/>
            <person name="Kerleguer A."/>
            <person name="Cheng S."/>
        </authorList>
    </citation>
    <scope>NUCLEOTIDE SEQUENCE [LARGE SCALE GENOMIC DNA]</scope>
    <source>
        <strain evidence="27">E861</strain>
    </source>
</reference>
<feature type="compositionally biased region" description="Basic and acidic residues" evidence="24">
    <location>
        <begin position="737"/>
        <end position="749"/>
    </location>
</feature>
<dbReference type="GO" id="GO:0003887">
    <property type="term" value="F:DNA-directed DNA polymerase activity"/>
    <property type="evidence" value="ECO:0007669"/>
    <property type="project" value="UniProtKB-KW"/>
</dbReference>
<dbReference type="InterPro" id="IPR052171">
    <property type="entry name" value="NHEJ_LigD"/>
</dbReference>
<dbReference type="Gene3D" id="2.40.50.140">
    <property type="entry name" value="Nucleic acid-binding proteins"/>
    <property type="match status" value="1"/>
</dbReference>
<dbReference type="CDD" id="cd07906">
    <property type="entry name" value="Adenylation_DNA_ligase_LigD_LigC"/>
    <property type="match status" value="1"/>
</dbReference>
<dbReference type="InterPro" id="IPR014146">
    <property type="entry name" value="LigD_ligase_dom"/>
</dbReference>
<keyword evidence="7" id="KW-0479">Metal-binding</keyword>
<evidence type="ECO:0000256" key="18">
    <source>
        <dbReference type="ARBA" id="ARBA00023268"/>
    </source>
</evidence>
<comment type="similarity">
    <text evidence="22">In the N-terminal section; belongs to the LigD polymerase family.</text>
</comment>
<organism evidence="26 27">
    <name type="scientific">Mycobacterium kyorinense</name>
    <dbReference type="NCBI Taxonomy" id="487514"/>
    <lineage>
        <taxon>Bacteria</taxon>
        <taxon>Bacillati</taxon>
        <taxon>Actinomycetota</taxon>
        <taxon>Actinomycetes</taxon>
        <taxon>Mycobacteriales</taxon>
        <taxon>Mycobacteriaceae</taxon>
        <taxon>Mycobacterium</taxon>
    </lineage>
</organism>
<dbReference type="InterPro" id="IPR014144">
    <property type="entry name" value="LigD_PE_domain"/>
</dbReference>
<proteinExistence type="inferred from homology"/>
<dbReference type="OrthoDB" id="9802472at2"/>